<keyword evidence="2" id="KW-1185">Reference proteome</keyword>
<gene>
    <name evidence="1" type="ORF">JYB65_07260</name>
</gene>
<name>A0A939IGD8_CLOAM</name>
<accession>A0A939IGD8</accession>
<sequence length="268" mass="29796">MTIYRGVGGVNRTVKQQFRGVSGVNREIKEQHRGVDGINRNVFSSNVDLIQIPYPSDLLFYLPMNDDSVIPKERINNEAITMVGTANIESGINGTQSKSRYLPKDTYFSYAKPYIPTTGAFSVRAFVRFSTSSSGTGGRIIYSTRYDDNLRYGFILSVTKNNEIFFALDYAYNSQIFPETTVAKNIVDNAWHEIIFSWDGTLNSGGVKLWVDGSLISSPKATSMYSVQHHNNGCTGNKMLNGASVYSTFNGYIAELAIFNTVKIPSSF</sequence>
<dbReference type="EMBL" id="JAFJZZ010000002">
    <property type="protein sequence ID" value="MBN7773155.1"/>
    <property type="molecule type" value="Genomic_DNA"/>
</dbReference>
<dbReference type="SUPFAM" id="SSF49899">
    <property type="entry name" value="Concanavalin A-like lectins/glucanases"/>
    <property type="match status" value="1"/>
</dbReference>
<reference evidence="1" key="1">
    <citation type="submission" date="2021-02" db="EMBL/GenBank/DDBJ databases">
        <title>Abyssanaerobacter marinus gen.nov., sp., nov, anaerobic bacterium isolated from the Onnuri vent field of Indian Ocean and suggestion of Mogibacteriaceae fam. nov., and proposal of reclassification of ambiguous this family's genus member.</title>
        <authorList>
            <person name="Kim Y.J."/>
            <person name="Yang J.-A."/>
        </authorList>
    </citation>
    <scope>NUCLEOTIDE SEQUENCE</scope>
    <source>
        <strain evidence="1">DSM 2634</strain>
    </source>
</reference>
<evidence type="ECO:0008006" key="3">
    <source>
        <dbReference type="Google" id="ProtNLM"/>
    </source>
</evidence>
<organism evidence="1 2">
    <name type="scientific">Clostridium aminobutyricum</name>
    <dbReference type="NCBI Taxonomy" id="33953"/>
    <lineage>
        <taxon>Bacteria</taxon>
        <taxon>Bacillati</taxon>
        <taxon>Bacillota</taxon>
        <taxon>Clostridia</taxon>
        <taxon>Eubacteriales</taxon>
        <taxon>Clostridiaceae</taxon>
        <taxon>Clostridium</taxon>
    </lineage>
</organism>
<comment type="caution">
    <text evidence="1">The sequence shown here is derived from an EMBL/GenBank/DDBJ whole genome shotgun (WGS) entry which is preliminary data.</text>
</comment>
<protein>
    <recommendedName>
        <fullName evidence="3">LamG domain-containing protein</fullName>
    </recommendedName>
</protein>
<evidence type="ECO:0000313" key="1">
    <source>
        <dbReference type="EMBL" id="MBN7773155.1"/>
    </source>
</evidence>
<evidence type="ECO:0000313" key="2">
    <source>
        <dbReference type="Proteomes" id="UP000664545"/>
    </source>
</evidence>
<dbReference type="Pfam" id="PF13385">
    <property type="entry name" value="Laminin_G_3"/>
    <property type="match status" value="1"/>
</dbReference>
<proteinExistence type="predicted"/>
<dbReference type="RefSeq" id="WP_206581988.1">
    <property type="nucleotide sequence ID" value="NZ_JAFJZZ010000002.1"/>
</dbReference>
<dbReference type="InterPro" id="IPR013320">
    <property type="entry name" value="ConA-like_dom_sf"/>
</dbReference>
<dbReference type="Gene3D" id="2.60.120.200">
    <property type="match status" value="1"/>
</dbReference>
<dbReference type="AlphaFoldDB" id="A0A939IGD8"/>
<dbReference type="Proteomes" id="UP000664545">
    <property type="component" value="Unassembled WGS sequence"/>
</dbReference>